<accession>A0A4Q5B2M8</accession>
<organism evidence="1 2">
    <name type="scientific">Bifidobacterium pseudolongum subsp. globosum</name>
    <dbReference type="NCBI Taxonomy" id="1690"/>
    <lineage>
        <taxon>Bacteria</taxon>
        <taxon>Bacillati</taxon>
        <taxon>Actinomycetota</taxon>
        <taxon>Actinomycetes</taxon>
        <taxon>Bifidobacteriales</taxon>
        <taxon>Bifidobacteriaceae</taxon>
        <taxon>Bifidobacterium</taxon>
    </lineage>
</organism>
<dbReference type="Proteomes" id="UP000291920">
    <property type="component" value="Unassembled WGS sequence"/>
</dbReference>
<dbReference type="Gene3D" id="1.10.10.10">
    <property type="entry name" value="Winged helix-like DNA-binding domain superfamily/Winged helix DNA-binding domain"/>
    <property type="match status" value="1"/>
</dbReference>
<name>A0A4Q5B2M8_9BIFI</name>
<evidence type="ECO:0008006" key="3">
    <source>
        <dbReference type="Google" id="ProtNLM"/>
    </source>
</evidence>
<protein>
    <recommendedName>
        <fullName evidence="3">Helix-turn-helix domain-containing protein</fullName>
    </recommendedName>
</protein>
<gene>
    <name evidence="1" type="ORF">PG2017B_1296</name>
</gene>
<evidence type="ECO:0000313" key="1">
    <source>
        <dbReference type="EMBL" id="RYQ30013.1"/>
    </source>
</evidence>
<dbReference type="EMBL" id="RYUT01000003">
    <property type="protein sequence ID" value="RYQ30013.1"/>
    <property type="molecule type" value="Genomic_DNA"/>
</dbReference>
<dbReference type="RefSeq" id="WP_207214353.1">
    <property type="nucleotide sequence ID" value="NZ_RYUO01000003.1"/>
</dbReference>
<evidence type="ECO:0000313" key="2">
    <source>
        <dbReference type="Proteomes" id="UP000291920"/>
    </source>
</evidence>
<comment type="caution">
    <text evidence="1">The sequence shown here is derived from an EMBL/GenBank/DDBJ whole genome shotgun (WGS) entry which is preliminary data.</text>
</comment>
<reference evidence="1 2" key="1">
    <citation type="submission" date="2018-12" db="EMBL/GenBank/DDBJ databases">
        <title>Unveiling genomic diversity among members of the Bifidobacterium pseudolongum species, a widely distributed gut commensal of the animal kingdom.</title>
        <authorList>
            <person name="Lugli G.A."/>
            <person name="Duranti S."/>
            <person name="Albert K."/>
            <person name="Mancabelli L."/>
            <person name="Napoli S."/>
            <person name="Viappiani A."/>
            <person name="Anzalone R."/>
            <person name="Longhi G."/>
            <person name="Milani C."/>
            <person name="Turroni F."/>
            <person name="Alessandri G."/>
            <person name="Sela D.A."/>
            <person name="Van Sinderen D."/>
            <person name="Ventura M."/>
        </authorList>
    </citation>
    <scope>NUCLEOTIDE SEQUENCE [LARGE SCALE GENOMIC DNA]</scope>
    <source>
        <strain evidence="1 2">2017B</strain>
    </source>
</reference>
<sequence length="86" mass="10138">MSTVPDGYANCWTPQKTADYLGLSVKTLAKWRSLQLHPDLEWFKDGRRVLYDPIAVKRWWSNRLKPRTGTLPEDCTRYKKPVRSRS</sequence>
<dbReference type="InterPro" id="IPR036388">
    <property type="entry name" value="WH-like_DNA-bd_sf"/>
</dbReference>
<dbReference type="SUPFAM" id="SSF46955">
    <property type="entry name" value="Putative DNA-binding domain"/>
    <property type="match status" value="1"/>
</dbReference>
<dbReference type="AlphaFoldDB" id="A0A4Q5B2M8"/>
<dbReference type="InterPro" id="IPR009061">
    <property type="entry name" value="DNA-bd_dom_put_sf"/>
</dbReference>
<proteinExistence type="predicted"/>